<keyword evidence="2" id="KW-1185">Reference proteome</keyword>
<dbReference type="PANTHER" id="PTHR43431">
    <property type="entry name" value="OXIDOREDUCTASE, SHORT CHAIN DEHYDROGENASE/REDUCTASE FAMILY (AFU_ORTHOLOGUE AFUA_5G14000)"/>
    <property type="match status" value="1"/>
</dbReference>
<sequence>MSHKPLLVIVGAGSGVSAGIARKFGSNGFRVVLLSRTETSLQRSLEDLRQVHIESYGITADASDPDSIKAAFTQIENLYGITDVLVYNAAHIAPGDALSLTEQQLIDDLKVNTVGALTSAQQVIPDMVERKQGTLFFTGGGIALNPNPLYASLSIGKAAVRSLALSLAETLGPHGIYVGQVLIADHVQRGTFYDPDRIADVYWELYTNRDRKEYLFKE</sequence>
<dbReference type="PRINTS" id="PR00081">
    <property type="entry name" value="GDHRDH"/>
</dbReference>
<dbReference type="InterPro" id="IPR036291">
    <property type="entry name" value="NAD(P)-bd_dom_sf"/>
</dbReference>
<reference evidence="1 2" key="1">
    <citation type="submission" date="2016-11" db="EMBL/GenBank/DDBJ databases">
        <title>Paenibacillus species isolates.</title>
        <authorList>
            <person name="Beno S.M."/>
        </authorList>
    </citation>
    <scope>NUCLEOTIDE SEQUENCE [LARGE SCALE GENOMIC DNA]</scope>
    <source>
        <strain evidence="1 2">FSL R5-0378</strain>
    </source>
</reference>
<dbReference type="PANTHER" id="PTHR43431:SF1">
    <property type="entry name" value="OS08G0476300 PROTEIN"/>
    <property type="match status" value="1"/>
</dbReference>
<proteinExistence type="predicted"/>
<dbReference type="STRING" id="297318.BK138_26645"/>
<evidence type="ECO:0000313" key="1">
    <source>
        <dbReference type="EMBL" id="OMF50582.1"/>
    </source>
</evidence>
<accession>A0A1R1EFR2</accession>
<dbReference type="Gene3D" id="3.40.50.720">
    <property type="entry name" value="NAD(P)-binding Rossmann-like Domain"/>
    <property type="match status" value="1"/>
</dbReference>
<dbReference type="SUPFAM" id="SSF51735">
    <property type="entry name" value="NAD(P)-binding Rossmann-fold domains"/>
    <property type="match status" value="1"/>
</dbReference>
<dbReference type="Pfam" id="PF00106">
    <property type="entry name" value="adh_short"/>
    <property type="match status" value="1"/>
</dbReference>
<protein>
    <submittedName>
        <fullName evidence="1">Short-chain dehydrogenase</fullName>
    </submittedName>
</protein>
<dbReference type="EMBL" id="MRTP01000010">
    <property type="protein sequence ID" value="OMF50582.1"/>
    <property type="molecule type" value="Genomic_DNA"/>
</dbReference>
<organism evidence="1 2">
    <name type="scientific">Paenibacillus rhizosphaerae</name>
    <dbReference type="NCBI Taxonomy" id="297318"/>
    <lineage>
        <taxon>Bacteria</taxon>
        <taxon>Bacillati</taxon>
        <taxon>Bacillota</taxon>
        <taxon>Bacilli</taxon>
        <taxon>Bacillales</taxon>
        <taxon>Paenibacillaceae</taxon>
        <taxon>Paenibacillus</taxon>
    </lineage>
</organism>
<dbReference type="Proteomes" id="UP000187172">
    <property type="component" value="Unassembled WGS sequence"/>
</dbReference>
<dbReference type="InterPro" id="IPR002347">
    <property type="entry name" value="SDR_fam"/>
</dbReference>
<comment type="caution">
    <text evidence="1">The sequence shown here is derived from an EMBL/GenBank/DDBJ whole genome shotgun (WGS) entry which is preliminary data.</text>
</comment>
<dbReference type="RefSeq" id="WP_076173870.1">
    <property type="nucleotide sequence ID" value="NZ_MRTP01000010.1"/>
</dbReference>
<dbReference type="AlphaFoldDB" id="A0A1R1EFR2"/>
<name>A0A1R1EFR2_9BACL</name>
<evidence type="ECO:0000313" key="2">
    <source>
        <dbReference type="Proteomes" id="UP000187172"/>
    </source>
</evidence>
<gene>
    <name evidence="1" type="ORF">BK138_26645</name>
</gene>